<comment type="caution">
    <text evidence="5">The sequence shown here is derived from an EMBL/GenBank/DDBJ whole genome shotgun (WGS) entry which is preliminary data.</text>
</comment>
<evidence type="ECO:0000313" key="5">
    <source>
        <dbReference type="EMBL" id="OGZ43425.1"/>
    </source>
</evidence>
<feature type="domain" description="Peptidase M16 C-terminal" evidence="4">
    <location>
        <begin position="168"/>
        <end position="343"/>
    </location>
</feature>
<dbReference type="AlphaFoldDB" id="A0A1G2FZB6"/>
<dbReference type="InterPro" id="IPR007863">
    <property type="entry name" value="Peptidase_M16_C"/>
</dbReference>
<comment type="similarity">
    <text evidence="1 2">Belongs to the peptidase M16 family.</text>
</comment>
<dbReference type="EMBL" id="MHNK01000015">
    <property type="protein sequence ID" value="OGZ43425.1"/>
    <property type="molecule type" value="Genomic_DNA"/>
</dbReference>
<dbReference type="InterPro" id="IPR050361">
    <property type="entry name" value="MPP/UQCRC_Complex"/>
</dbReference>
<dbReference type="GO" id="GO:0004222">
    <property type="term" value="F:metalloendopeptidase activity"/>
    <property type="evidence" value="ECO:0007669"/>
    <property type="project" value="InterPro"/>
</dbReference>
<organism evidence="5 6">
    <name type="scientific">Candidatus Ryanbacteria bacterium RIFCSPHIGHO2_01_FULL_45_22</name>
    <dbReference type="NCBI Taxonomy" id="1802114"/>
    <lineage>
        <taxon>Bacteria</taxon>
        <taxon>Candidatus Ryaniibacteriota</taxon>
    </lineage>
</organism>
<accession>A0A1G2FZB6</accession>
<dbReference type="GO" id="GO:0006508">
    <property type="term" value="P:proteolysis"/>
    <property type="evidence" value="ECO:0007669"/>
    <property type="project" value="InterPro"/>
</dbReference>
<dbReference type="GO" id="GO:0046872">
    <property type="term" value="F:metal ion binding"/>
    <property type="evidence" value="ECO:0007669"/>
    <property type="project" value="InterPro"/>
</dbReference>
<dbReference type="Gene3D" id="3.30.830.10">
    <property type="entry name" value="Metalloenzyme, LuxS/M16 peptidase-like"/>
    <property type="match status" value="2"/>
</dbReference>
<dbReference type="InterPro" id="IPR011249">
    <property type="entry name" value="Metalloenz_LuxS/M16"/>
</dbReference>
<protein>
    <recommendedName>
        <fullName evidence="7">Peptidase M16</fullName>
    </recommendedName>
</protein>
<gene>
    <name evidence="5" type="ORF">A2719_05490</name>
</gene>
<sequence length="424" mass="48259">MRHTKTTLKNGMRVITVPMKDTKSLTLLALFGTGSRYETKKTNGVSHFLEHLFFKGTTSRPRPGDVSQALDDVGAEHNAFTSKEYTGYWVKAASRHVPLALDIVSDILLEPLFKEEEIEKERGVIFQEMHMYLDTPRRYVHNLFESLVYGDDPLGWEIIGTSDSLKRLSRDDILDYRKSHYVGSNAVLVVAGAFREEDTLRRVEKVFERLSAGTAKSCAPFQAIKKDASRAHLEYKKSDQTHVVLGARSNFSMFHQGRYAAALLATILGGKTSSRLFQEIREKRGLAYTVSATTEQFLDSGYFSVYAGVPHGKTKEVVRRIRDEFWRVGENGISSRELRQAKDFWRGQFAISLESSDEVASFYGTHELFYKDIVSPDEVMEKVERVTQEEVNSAAREIFHKQPLCMTLIGPHRDEVAYKQLIHV</sequence>
<dbReference type="STRING" id="1802114.A2719_05490"/>
<evidence type="ECO:0000313" key="6">
    <source>
        <dbReference type="Proteomes" id="UP000177480"/>
    </source>
</evidence>
<dbReference type="Proteomes" id="UP000177480">
    <property type="component" value="Unassembled WGS sequence"/>
</dbReference>
<proteinExistence type="inferred from homology"/>
<evidence type="ECO:0008006" key="7">
    <source>
        <dbReference type="Google" id="ProtNLM"/>
    </source>
</evidence>
<evidence type="ECO:0000259" key="4">
    <source>
        <dbReference type="Pfam" id="PF05193"/>
    </source>
</evidence>
<dbReference type="SUPFAM" id="SSF63411">
    <property type="entry name" value="LuxS/MPP-like metallohydrolase"/>
    <property type="match status" value="2"/>
</dbReference>
<dbReference type="PROSITE" id="PS00143">
    <property type="entry name" value="INSULINASE"/>
    <property type="match status" value="1"/>
</dbReference>
<dbReference type="Pfam" id="PF00675">
    <property type="entry name" value="Peptidase_M16"/>
    <property type="match status" value="1"/>
</dbReference>
<evidence type="ECO:0000256" key="2">
    <source>
        <dbReference type="RuleBase" id="RU004447"/>
    </source>
</evidence>
<name>A0A1G2FZB6_9BACT</name>
<dbReference type="InterPro" id="IPR001431">
    <property type="entry name" value="Pept_M16_Zn_BS"/>
</dbReference>
<dbReference type="InterPro" id="IPR011765">
    <property type="entry name" value="Pept_M16_N"/>
</dbReference>
<dbReference type="PANTHER" id="PTHR11851">
    <property type="entry name" value="METALLOPROTEASE"/>
    <property type="match status" value="1"/>
</dbReference>
<feature type="domain" description="Peptidase M16 N-terminal" evidence="3">
    <location>
        <begin position="21"/>
        <end position="161"/>
    </location>
</feature>
<evidence type="ECO:0000256" key="1">
    <source>
        <dbReference type="ARBA" id="ARBA00007261"/>
    </source>
</evidence>
<dbReference type="PANTHER" id="PTHR11851:SF49">
    <property type="entry name" value="MITOCHONDRIAL-PROCESSING PEPTIDASE SUBUNIT ALPHA"/>
    <property type="match status" value="1"/>
</dbReference>
<dbReference type="Pfam" id="PF05193">
    <property type="entry name" value="Peptidase_M16_C"/>
    <property type="match status" value="1"/>
</dbReference>
<evidence type="ECO:0000259" key="3">
    <source>
        <dbReference type="Pfam" id="PF00675"/>
    </source>
</evidence>
<reference evidence="5 6" key="1">
    <citation type="journal article" date="2016" name="Nat. Commun.">
        <title>Thousands of microbial genomes shed light on interconnected biogeochemical processes in an aquifer system.</title>
        <authorList>
            <person name="Anantharaman K."/>
            <person name="Brown C.T."/>
            <person name="Hug L.A."/>
            <person name="Sharon I."/>
            <person name="Castelle C.J."/>
            <person name="Probst A.J."/>
            <person name="Thomas B.C."/>
            <person name="Singh A."/>
            <person name="Wilkins M.J."/>
            <person name="Karaoz U."/>
            <person name="Brodie E.L."/>
            <person name="Williams K.H."/>
            <person name="Hubbard S.S."/>
            <person name="Banfield J.F."/>
        </authorList>
    </citation>
    <scope>NUCLEOTIDE SEQUENCE [LARGE SCALE GENOMIC DNA]</scope>
</reference>